<feature type="transmembrane region" description="Helical" evidence="1">
    <location>
        <begin position="36"/>
        <end position="56"/>
    </location>
</feature>
<keyword evidence="1" id="KW-1133">Transmembrane helix</keyword>
<keyword evidence="1" id="KW-0812">Transmembrane</keyword>
<dbReference type="AlphaFoldDB" id="A0A494RPJ8"/>
<sequence>MTLHKPATAIGVAVAILASAAFLKFAGQSGLIDGDAGTRAVMAASGLVLAAIGNGVPKQLKRARSSLAAERRVQAALRRVGWAVTLAGVVIGALWVTAPESWARPLSLTVLGAAFLVAVQAILACKASVPDASDAPAGR</sequence>
<evidence type="ECO:0000313" key="2">
    <source>
        <dbReference type="EMBL" id="AYG96012.1"/>
    </source>
</evidence>
<feature type="transmembrane region" description="Helical" evidence="1">
    <location>
        <begin position="102"/>
        <end position="123"/>
    </location>
</feature>
<keyword evidence="3" id="KW-1185">Reference proteome</keyword>
<protein>
    <submittedName>
        <fullName evidence="2">Uncharacterized protein</fullName>
    </submittedName>
</protein>
<evidence type="ECO:0000313" key="3">
    <source>
        <dbReference type="Proteomes" id="UP000276984"/>
    </source>
</evidence>
<accession>A0A494RPJ8</accession>
<dbReference type="OrthoDB" id="7571917at2"/>
<proteinExistence type="predicted"/>
<organism evidence="2 3">
    <name type="scientific">Brevundimonas naejangsanensis</name>
    <dbReference type="NCBI Taxonomy" id="588932"/>
    <lineage>
        <taxon>Bacteria</taxon>
        <taxon>Pseudomonadati</taxon>
        <taxon>Pseudomonadota</taxon>
        <taxon>Alphaproteobacteria</taxon>
        <taxon>Caulobacterales</taxon>
        <taxon>Caulobacteraceae</taxon>
        <taxon>Brevundimonas</taxon>
    </lineage>
</organism>
<dbReference type="EMBL" id="CP032707">
    <property type="protein sequence ID" value="AYG96012.1"/>
    <property type="molecule type" value="Genomic_DNA"/>
</dbReference>
<keyword evidence="1" id="KW-0472">Membrane</keyword>
<feature type="transmembrane region" description="Helical" evidence="1">
    <location>
        <begin position="76"/>
        <end position="96"/>
    </location>
</feature>
<dbReference type="Proteomes" id="UP000276984">
    <property type="component" value="Chromosome"/>
</dbReference>
<dbReference type="RefSeq" id="WP_121483144.1">
    <property type="nucleotide sequence ID" value="NZ_CP032707.1"/>
</dbReference>
<name>A0A494RPJ8_9CAUL</name>
<evidence type="ECO:0000256" key="1">
    <source>
        <dbReference type="SAM" id="Phobius"/>
    </source>
</evidence>
<gene>
    <name evidence="2" type="ORF">D8I30_13115</name>
</gene>
<reference evidence="2 3" key="1">
    <citation type="submission" date="2018-10" db="EMBL/GenBank/DDBJ databases">
        <title>Complete genome sequence of Brevundimonas naejangsanensis BRV3.</title>
        <authorList>
            <person name="Berrios L."/>
            <person name="Ely B."/>
        </authorList>
    </citation>
    <scope>NUCLEOTIDE SEQUENCE [LARGE SCALE GENOMIC DNA]</scope>
    <source>
        <strain evidence="2 3">BRV3</strain>
    </source>
</reference>